<dbReference type="EMBL" id="CACSLK010015718">
    <property type="protein sequence ID" value="CAA0817293.1"/>
    <property type="molecule type" value="Genomic_DNA"/>
</dbReference>
<feature type="region of interest" description="Disordered" evidence="1">
    <location>
        <begin position="87"/>
        <end position="106"/>
    </location>
</feature>
<feature type="region of interest" description="Disordered" evidence="1">
    <location>
        <begin position="1"/>
        <end position="80"/>
    </location>
</feature>
<feature type="compositionally biased region" description="Polar residues" evidence="1">
    <location>
        <begin position="37"/>
        <end position="50"/>
    </location>
</feature>
<comment type="caution">
    <text evidence="2">The sequence shown here is derived from an EMBL/GenBank/DDBJ whole genome shotgun (WGS) entry which is preliminary data.</text>
</comment>
<feature type="compositionally biased region" description="Basic and acidic residues" evidence="1">
    <location>
        <begin position="244"/>
        <end position="253"/>
    </location>
</feature>
<dbReference type="GO" id="GO:0005666">
    <property type="term" value="C:RNA polymerase III complex"/>
    <property type="evidence" value="ECO:0007669"/>
    <property type="project" value="TreeGrafter"/>
</dbReference>
<name>A0A9N7R9D7_STRHE</name>
<dbReference type="GO" id="GO:0042797">
    <property type="term" value="P:tRNA transcription by RNA polymerase III"/>
    <property type="evidence" value="ECO:0007669"/>
    <property type="project" value="TreeGrafter"/>
</dbReference>
<protein>
    <submittedName>
        <fullName evidence="2">SIN-like family protein</fullName>
    </submittedName>
</protein>
<feature type="compositionally biased region" description="Low complexity" evidence="1">
    <location>
        <begin position="496"/>
        <end position="516"/>
    </location>
</feature>
<evidence type="ECO:0000256" key="1">
    <source>
        <dbReference type="SAM" id="MobiDB-lite"/>
    </source>
</evidence>
<dbReference type="Proteomes" id="UP001153555">
    <property type="component" value="Unassembled WGS sequence"/>
</dbReference>
<feature type="compositionally biased region" description="Acidic residues" evidence="1">
    <location>
        <begin position="1"/>
        <end position="11"/>
    </location>
</feature>
<dbReference type="Pfam" id="PF04801">
    <property type="entry name" value="RPC5"/>
    <property type="match status" value="1"/>
</dbReference>
<evidence type="ECO:0000313" key="3">
    <source>
        <dbReference type="Proteomes" id="UP001153555"/>
    </source>
</evidence>
<proteinExistence type="predicted"/>
<evidence type="ECO:0000313" key="2">
    <source>
        <dbReference type="EMBL" id="CAA0817293.1"/>
    </source>
</evidence>
<feature type="compositionally biased region" description="Low complexity" evidence="1">
    <location>
        <begin position="257"/>
        <end position="270"/>
    </location>
</feature>
<dbReference type="PANTHER" id="PTHR12069">
    <property type="entry name" value="DNA-DIRECTED RNA POLYMERASES III 80 KDA POLYPEPTIDE RNA POLYMERASE III SUBUNIT 5"/>
    <property type="match status" value="1"/>
</dbReference>
<feature type="region of interest" description="Disordered" evidence="1">
    <location>
        <begin position="226"/>
        <end position="275"/>
    </location>
</feature>
<dbReference type="InterPro" id="IPR006886">
    <property type="entry name" value="RNA_pol_III_Rpc5"/>
</dbReference>
<dbReference type="AlphaFoldDB" id="A0A9N7R9D7"/>
<feature type="compositionally biased region" description="Basic and acidic residues" evidence="1">
    <location>
        <begin position="56"/>
        <end position="71"/>
    </location>
</feature>
<sequence length="687" mass="76645">MADMDLDDLDDGPSKAPSRPSRFAPKGSKFKPKPKTEPSQSLLPSASESGESLPAPKKEELAVKPETKPGHTNDVVEMDFDVKPAVKDQEEGDSMELPAAEAENGAEDEVVREIDVYFAPSVDSKTRLYVLQYPLRPIWRPYELDDRCEEVRVKPGSTEVEIDLSVDVNSKNYDSEADPRVQMTKQTLTSSWKPPRVSGYAVGVLTGNKLHLSPVQAVVQLRPSMQHLGSRDSGRTVEPSSFDNKVKLEEPEAGKTSSSKKQSKPSEQSQLAGNKEESWIPLKYHSASSEMALKCLQRMMSRQEGSQIEFSMSSYDYLNSLCPGTSSDSFSSKGPPIRFLLTLPLKERFRTWFLEGPSFHRFSALKHLAPDNSVEEVLEILQEYARLVQGLWTPKSHLVYGTDSGPEVIARDFVLRKFSKSVTMKKKEIPRQVQIANHVKEILKSLAVEREDFFNDWKLKELPDLSFIKSYPSIVEKQEREWERLEEKLSRVLPDTKPAPTKKLNTTNNPSTSKSSGKVVSRAPKGGAAMPEEVRDAVTKALQKLFKTVKICSFQQISQLLRDMAVSESARSTGFAREAVTAANSIDAYPDELQAIINQIAVNIHGICVPKSSPDCPQYDSFRKVVIDLFIAQGPNARLRKASITEAARMELKREPSTIEYDKVVKELCLSQGSGWTLKTGGGNPKH</sequence>
<dbReference type="PANTHER" id="PTHR12069:SF0">
    <property type="entry name" value="DNA-DIRECTED RNA POLYMERASE III SUBUNIT RPC5"/>
    <property type="match status" value="1"/>
</dbReference>
<reference evidence="2" key="1">
    <citation type="submission" date="2019-12" db="EMBL/GenBank/DDBJ databases">
        <authorList>
            <person name="Scholes J."/>
        </authorList>
    </citation>
    <scope>NUCLEOTIDE SEQUENCE</scope>
</reference>
<keyword evidence="3" id="KW-1185">Reference proteome</keyword>
<feature type="region of interest" description="Disordered" evidence="1">
    <location>
        <begin position="492"/>
        <end position="532"/>
    </location>
</feature>
<gene>
    <name evidence="2" type="ORF">SHERM_16960</name>
</gene>
<dbReference type="OrthoDB" id="340681at2759"/>
<organism evidence="2 3">
    <name type="scientific">Striga hermonthica</name>
    <name type="common">Purple witchweed</name>
    <name type="synonym">Buchnera hermonthica</name>
    <dbReference type="NCBI Taxonomy" id="68872"/>
    <lineage>
        <taxon>Eukaryota</taxon>
        <taxon>Viridiplantae</taxon>
        <taxon>Streptophyta</taxon>
        <taxon>Embryophyta</taxon>
        <taxon>Tracheophyta</taxon>
        <taxon>Spermatophyta</taxon>
        <taxon>Magnoliopsida</taxon>
        <taxon>eudicotyledons</taxon>
        <taxon>Gunneridae</taxon>
        <taxon>Pentapetalae</taxon>
        <taxon>asterids</taxon>
        <taxon>lamiids</taxon>
        <taxon>Lamiales</taxon>
        <taxon>Orobanchaceae</taxon>
        <taxon>Buchnereae</taxon>
        <taxon>Striga</taxon>
    </lineage>
</organism>
<accession>A0A9N7R9D7</accession>